<dbReference type="eggNOG" id="COG3655">
    <property type="taxonomic scope" value="Bacteria"/>
</dbReference>
<sequence>MKEKNYAKLRGRTIEKGMSQKDVAKQIGMSETTYSLKLNGRYPFKQSEMQKIINLLSIPVDEIGSYFFTQKV</sequence>
<protein>
    <submittedName>
        <fullName evidence="2">DNA-binding helix-turn-helix protein</fullName>
    </submittedName>
</protein>
<dbReference type="AlphaFoldDB" id="B0PAK0"/>
<keyword evidence="3" id="KW-1185">Reference proteome</keyword>
<keyword evidence="2" id="KW-0238">DNA-binding</keyword>
<gene>
    <name evidence="2" type="ORF">ANACOL_01800</name>
</gene>
<dbReference type="InterPro" id="IPR008003">
    <property type="entry name" value="DUF739"/>
</dbReference>
<dbReference type="CDD" id="cd00093">
    <property type="entry name" value="HTH_XRE"/>
    <property type="match status" value="1"/>
</dbReference>
<dbReference type="HOGENOM" id="CLU_066192_46_5_9"/>
<reference evidence="2" key="2">
    <citation type="submission" date="2013-09" db="EMBL/GenBank/DDBJ databases">
        <title>Draft genome sequence of Anaerotruncus colihominis(DSM 17241).</title>
        <authorList>
            <person name="Sudarsanam P."/>
            <person name="Ley R."/>
            <person name="Guruge J."/>
            <person name="Turnbaugh P.J."/>
            <person name="Mahowald M."/>
            <person name="Liep D."/>
            <person name="Gordon J."/>
        </authorList>
    </citation>
    <scope>NUCLEOTIDE SEQUENCE</scope>
    <source>
        <strain evidence="2">DSM 17241</strain>
    </source>
</reference>
<dbReference type="SMART" id="SM00530">
    <property type="entry name" value="HTH_XRE"/>
    <property type="match status" value="1"/>
</dbReference>
<name>B0PAK0_9FIRM</name>
<reference evidence="2" key="1">
    <citation type="submission" date="2007-11" db="EMBL/GenBank/DDBJ databases">
        <authorList>
            <person name="Fulton L."/>
            <person name="Clifton S."/>
            <person name="Fulton B."/>
            <person name="Xu J."/>
            <person name="Minx P."/>
            <person name="Pepin K.H."/>
            <person name="Johnson M."/>
            <person name="Thiruvilangam P."/>
            <person name="Bhonagiri V."/>
            <person name="Nash W.E."/>
            <person name="Mardis E.R."/>
            <person name="Wilson R.K."/>
        </authorList>
    </citation>
    <scope>NUCLEOTIDE SEQUENCE [LARGE SCALE GENOMIC DNA]</scope>
    <source>
        <strain evidence="2">DSM 17241</strain>
    </source>
</reference>
<organism evidence="2 3">
    <name type="scientific">Anaerotruncus colihominis DSM 17241</name>
    <dbReference type="NCBI Taxonomy" id="445972"/>
    <lineage>
        <taxon>Bacteria</taxon>
        <taxon>Bacillati</taxon>
        <taxon>Bacillota</taxon>
        <taxon>Clostridia</taxon>
        <taxon>Eubacteriales</taxon>
        <taxon>Oscillospiraceae</taxon>
        <taxon>Anaerotruncus</taxon>
    </lineage>
</organism>
<dbReference type="InterPro" id="IPR010982">
    <property type="entry name" value="Lambda_DNA-bd_dom_sf"/>
</dbReference>
<dbReference type="SUPFAM" id="SSF47413">
    <property type="entry name" value="lambda repressor-like DNA-binding domains"/>
    <property type="match status" value="1"/>
</dbReference>
<dbReference type="Proteomes" id="UP000003803">
    <property type="component" value="Unassembled WGS sequence"/>
</dbReference>
<evidence type="ECO:0000313" key="2">
    <source>
        <dbReference type="EMBL" id="EDS11180.1"/>
    </source>
</evidence>
<feature type="domain" description="HTH cro/C1-type" evidence="1">
    <location>
        <begin position="15"/>
        <end position="63"/>
    </location>
</feature>
<dbReference type="Gene3D" id="1.10.260.40">
    <property type="entry name" value="lambda repressor-like DNA-binding domains"/>
    <property type="match status" value="1"/>
</dbReference>
<dbReference type="RefSeq" id="WP_006875095.1">
    <property type="nucleotide sequence ID" value="NZ_DS544183.1"/>
</dbReference>
<comment type="caution">
    <text evidence="2">The sequence shown here is derived from an EMBL/GenBank/DDBJ whole genome shotgun (WGS) entry which is preliminary data.</text>
</comment>
<dbReference type="InterPro" id="IPR001387">
    <property type="entry name" value="Cro/C1-type_HTH"/>
</dbReference>
<evidence type="ECO:0000313" key="3">
    <source>
        <dbReference type="Proteomes" id="UP000003803"/>
    </source>
</evidence>
<evidence type="ECO:0000259" key="1">
    <source>
        <dbReference type="PROSITE" id="PS50943"/>
    </source>
</evidence>
<dbReference type="Pfam" id="PF05339">
    <property type="entry name" value="DUF739"/>
    <property type="match status" value="1"/>
</dbReference>
<accession>B0PAK0</accession>
<proteinExistence type="predicted"/>
<dbReference type="PROSITE" id="PS50943">
    <property type="entry name" value="HTH_CROC1"/>
    <property type="match status" value="1"/>
</dbReference>
<dbReference type="EMBL" id="ABGD02000014">
    <property type="protein sequence ID" value="EDS11180.1"/>
    <property type="molecule type" value="Genomic_DNA"/>
</dbReference>
<dbReference type="GO" id="GO:0003677">
    <property type="term" value="F:DNA binding"/>
    <property type="evidence" value="ECO:0007669"/>
    <property type="project" value="UniProtKB-KW"/>
</dbReference>